<accession>A0A852X5S4</accession>
<keyword evidence="10" id="KW-1185">Reference proteome</keyword>
<dbReference type="AlphaFoldDB" id="A0A852X5S4"/>
<dbReference type="GO" id="GO:0015199">
    <property type="term" value="F:amino-acid betaine transmembrane transporter activity"/>
    <property type="evidence" value="ECO:0007669"/>
    <property type="project" value="TreeGrafter"/>
</dbReference>
<dbReference type="InterPro" id="IPR037185">
    <property type="entry name" value="EmrE-like"/>
</dbReference>
<feature type="transmembrane region" description="Helical" evidence="8">
    <location>
        <begin position="29"/>
        <end position="50"/>
    </location>
</feature>
<dbReference type="Gene3D" id="1.10.3730.20">
    <property type="match status" value="1"/>
</dbReference>
<reference evidence="9 10" key="1">
    <citation type="submission" date="2020-07" db="EMBL/GenBank/DDBJ databases">
        <title>Sequencing the genomes of 1000 actinobacteria strains.</title>
        <authorList>
            <person name="Klenk H.-P."/>
        </authorList>
    </citation>
    <scope>NUCLEOTIDE SEQUENCE [LARGE SCALE GENOMIC DNA]</scope>
    <source>
        <strain evidence="9 10">DSM 24723</strain>
    </source>
</reference>
<dbReference type="GO" id="GO:0015220">
    <property type="term" value="F:choline transmembrane transporter activity"/>
    <property type="evidence" value="ECO:0007669"/>
    <property type="project" value="TreeGrafter"/>
</dbReference>
<dbReference type="GO" id="GO:0005886">
    <property type="term" value="C:plasma membrane"/>
    <property type="evidence" value="ECO:0007669"/>
    <property type="project" value="UniProtKB-SubCell"/>
</dbReference>
<protein>
    <submittedName>
        <fullName evidence="9">Small multidrug resistance pump</fullName>
    </submittedName>
</protein>
<evidence type="ECO:0000256" key="4">
    <source>
        <dbReference type="ARBA" id="ARBA00022692"/>
    </source>
</evidence>
<feature type="transmembrane region" description="Helical" evidence="8">
    <location>
        <begin position="57"/>
        <end position="78"/>
    </location>
</feature>
<sequence length="106" mass="10905">MSWLLLAGAIVCEVAATLSLKVASDGHRRWYLAVGTGYLLAFGLLAGALGTGMALGVAYGIWAAAGVALTAMLSRVLFDEPLTRTMLLGIGLIMAGVLLIELGAEL</sequence>
<dbReference type="InterPro" id="IPR045324">
    <property type="entry name" value="Small_multidrug_res"/>
</dbReference>
<evidence type="ECO:0000256" key="2">
    <source>
        <dbReference type="ARBA" id="ARBA00022448"/>
    </source>
</evidence>
<evidence type="ECO:0000313" key="10">
    <source>
        <dbReference type="Proteomes" id="UP000592181"/>
    </source>
</evidence>
<evidence type="ECO:0000256" key="3">
    <source>
        <dbReference type="ARBA" id="ARBA00022475"/>
    </source>
</evidence>
<dbReference type="Proteomes" id="UP000592181">
    <property type="component" value="Unassembled WGS sequence"/>
</dbReference>
<dbReference type="PANTHER" id="PTHR30561:SF1">
    <property type="entry name" value="MULTIDRUG TRANSPORTER EMRE"/>
    <property type="match status" value="1"/>
</dbReference>
<comment type="subcellular location">
    <subcellularLocation>
        <location evidence="1 7">Cell membrane</location>
        <topology evidence="1 7">Multi-pass membrane protein</topology>
    </subcellularLocation>
</comment>
<organism evidence="9 10">
    <name type="scientific">Janibacter alkaliphilus</name>
    <dbReference type="NCBI Taxonomy" id="1069963"/>
    <lineage>
        <taxon>Bacteria</taxon>
        <taxon>Bacillati</taxon>
        <taxon>Actinomycetota</taxon>
        <taxon>Actinomycetes</taxon>
        <taxon>Micrococcales</taxon>
        <taxon>Intrasporangiaceae</taxon>
        <taxon>Janibacter</taxon>
    </lineage>
</organism>
<dbReference type="PANTHER" id="PTHR30561">
    <property type="entry name" value="SMR FAMILY PROTON-DEPENDENT DRUG EFFLUX TRANSPORTER SUGE"/>
    <property type="match status" value="1"/>
</dbReference>
<evidence type="ECO:0000256" key="7">
    <source>
        <dbReference type="RuleBase" id="RU003942"/>
    </source>
</evidence>
<dbReference type="RefSeq" id="WP_179462224.1">
    <property type="nucleotide sequence ID" value="NZ_JACBZX010000001.1"/>
</dbReference>
<keyword evidence="3" id="KW-1003">Cell membrane</keyword>
<dbReference type="GO" id="GO:0015297">
    <property type="term" value="F:antiporter activity"/>
    <property type="evidence" value="ECO:0007669"/>
    <property type="project" value="TreeGrafter"/>
</dbReference>
<evidence type="ECO:0000256" key="8">
    <source>
        <dbReference type="SAM" id="Phobius"/>
    </source>
</evidence>
<comment type="caution">
    <text evidence="9">The sequence shown here is derived from an EMBL/GenBank/DDBJ whole genome shotgun (WGS) entry which is preliminary data.</text>
</comment>
<dbReference type="GO" id="GO:0031460">
    <property type="term" value="P:glycine betaine transport"/>
    <property type="evidence" value="ECO:0007669"/>
    <property type="project" value="TreeGrafter"/>
</dbReference>
<comment type="similarity">
    <text evidence="7">Belongs to the drug/metabolite transporter (DMT) superfamily. Small multidrug resistance (SMR) (TC 2.A.7.1) family.</text>
</comment>
<feature type="transmembrane region" description="Helical" evidence="8">
    <location>
        <begin position="84"/>
        <end position="104"/>
    </location>
</feature>
<evidence type="ECO:0000256" key="6">
    <source>
        <dbReference type="ARBA" id="ARBA00023136"/>
    </source>
</evidence>
<proteinExistence type="inferred from homology"/>
<evidence type="ECO:0000256" key="5">
    <source>
        <dbReference type="ARBA" id="ARBA00022989"/>
    </source>
</evidence>
<keyword evidence="4 7" id="KW-0812">Transmembrane</keyword>
<keyword evidence="2" id="KW-0813">Transport</keyword>
<dbReference type="Pfam" id="PF00893">
    <property type="entry name" value="Multi_Drug_Res"/>
    <property type="match status" value="1"/>
</dbReference>
<dbReference type="InterPro" id="IPR000390">
    <property type="entry name" value="Small_drug/metabolite_transptr"/>
</dbReference>
<evidence type="ECO:0000313" key="9">
    <source>
        <dbReference type="EMBL" id="NYG36770.1"/>
    </source>
</evidence>
<gene>
    <name evidence="9" type="ORF">BJY28_001239</name>
</gene>
<evidence type="ECO:0000256" key="1">
    <source>
        <dbReference type="ARBA" id="ARBA00004651"/>
    </source>
</evidence>
<dbReference type="SUPFAM" id="SSF103481">
    <property type="entry name" value="Multidrug resistance efflux transporter EmrE"/>
    <property type="match status" value="1"/>
</dbReference>
<keyword evidence="5 8" id="KW-1133">Transmembrane helix</keyword>
<keyword evidence="6 8" id="KW-0472">Membrane</keyword>
<dbReference type="EMBL" id="JACBZX010000001">
    <property type="protein sequence ID" value="NYG36770.1"/>
    <property type="molecule type" value="Genomic_DNA"/>
</dbReference>
<name>A0A852X5S4_9MICO</name>